<name>A0AAV5MGZ8_9ROSI</name>
<evidence type="ECO:0000313" key="2">
    <source>
        <dbReference type="Proteomes" id="UP001054252"/>
    </source>
</evidence>
<gene>
    <name evidence="1" type="ORF">SLEP1_g54968</name>
</gene>
<comment type="caution">
    <text evidence="1">The sequence shown here is derived from an EMBL/GenBank/DDBJ whole genome shotgun (WGS) entry which is preliminary data.</text>
</comment>
<dbReference type="AlphaFoldDB" id="A0AAV5MGZ8"/>
<keyword evidence="2" id="KW-1185">Reference proteome</keyword>
<proteinExistence type="predicted"/>
<dbReference type="EMBL" id="BPVZ01000247">
    <property type="protein sequence ID" value="GKV48138.1"/>
    <property type="molecule type" value="Genomic_DNA"/>
</dbReference>
<reference evidence="1 2" key="1">
    <citation type="journal article" date="2021" name="Commun. Biol.">
        <title>The genome of Shorea leprosula (Dipterocarpaceae) highlights the ecological relevance of drought in aseasonal tropical rainforests.</title>
        <authorList>
            <person name="Ng K.K.S."/>
            <person name="Kobayashi M.J."/>
            <person name="Fawcett J.A."/>
            <person name="Hatakeyama M."/>
            <person name="Paape T."/>
            <person name="Ng C.H."/>
            <person name="Ang C.C."/>
            <person name="Tnah L.H."/>
            <person name="Lee C.T."/>
            <person name="Nishiyama T."/>
            <person name="Sese J."/>
            <person name="O'Brien M.J."/>
            <person name="Copetti D."/>
            <person name="Mohd Noor M.I."/>
            <person name="Ong R.C."/>
            <person name="Putra M."/>
            <person name="Sireger I.Z."/>
            <person name="Indrioko S."/>
            <person name="Kosugi Y."/>
            <person name="Izuno A."/>
            <person name="Isagi Y."/>
            <person name="Lee S.L."/>
            <person name="Shimizu K.K."/>
        </authorList>
    </citation>
    <scope>NUCLEOTIDE SEQUENCE [LARGE SCALE GENOMIC DNA]</scope>
    <source>
        <strain evidence="1">214</strain>
    </source>
</reference>
<organism evidence="1 2">
    <name type="scientific">Rubroshorea leprosula</name>
    <dbReference type="NCBI Taxonomy" id="152421"/>
    <lineage>
        <taxon>Eukaryota</taxon>
        <taxon>Viridiplantae</taxon>
        <taxon>Streptophyta</taxon>
        <taxon>Embryophyta</taxon>
        <taxon>Tracheophyta</taxon>
        <taxon>Spermatophyta</taxon>
        <taxon>Magnoliopsida</taxon>
        <taxon>eudicotyledons</taxon>
        <taxon>Gunneridae</taxon>
        <taxon>Pentapetalae</taxon>
        <taxon>rosids</taxon>
        <taxon>malvids</taxon>
        <taxon>Malvales</taxon>
        <taxon>Dipterocarpaceae</taxon>
        <taxon>Rubroshorea</taxon>
    </lineage>
</organism>
<evidence type="ECO:0000313" key="1">
    <source>
        <dbReference type="EMBL" id="GKV48138.1"/>
    </source>
</evidence>
<sequence>MVELRWVFEKGIKAKRETWDESRKTLQAISNQVVEQVHQPRSEVPLPAQTVDPHRQIQNPPALALRWQVNLLQPPSQNQSAVGGPMQPEPVEIAPRVADLGNQQQLLIKDRNWSYSKRRLTIDDLRWVIKEVKTCKDQVRSDPPRRRRHGGHDLKQWKTGQSQKFGYEGCFRMRLQCRRAKERCQQQMENSEGMTDLAQLLPVRMKSFWILKVKNRGSSQTSLEDEKQPRSPTSPQVLTVETKKETGLKATFKVAEEMENLAKQETIQFDLMETEVTISDFIRGVNCSRGISSVELTVRNRTFITEVVKANDKPFVANTNSVETHYYDEEIGTIRFFGMDCNGKPARITVSTRSTLDQHSLVAQ</sequence>
<dbReference type="Proteomes" id="UP001054252">
    <property type="component" value="Unassembled WGS sequence"/>
</dbReference>
<protein>
    <submittedName>
        <fullName evidence="1">Uncharacterized protein</fullName>
    </submittedName>
</protein>
<accession>A0AAV5MGZ8</accession>